<sequence length="100" mass="12272">MPAQEENGEEAGLKVNGYDFEEIEEGWWEYLNKPAEERERLRDPFIYRDRDLHLNPCLRVVPDNFKEKPKKHKDCEQDFLCNFLKRKRAEYEKMYQWTAE</sequence>
<dbReference type="Proteomes" id="UP000887116">
    <property type="component" value="Unassembled WGS sequence"/>
</dbReference>
<gene>
    <name evidence="1" type="ORF">TNCT_587371</name>
</gene>
<evidence type="ECO:0000313" key="1">
    <source>
        <dbReference type="EMBL" id="GFR09635.1"/>
    </source>
</evidence>
<dbReference type="AlphaFoldDB" id="A0A8X6GV75"/>
<keyword evidence="2" id="KW-1185">Reference proteome</keyword>
<dbReference type="OrthoDB" id="6436729at2759"/>
<reference evidence="1" key="1">
    <citation type="submission" date="2020-07" db="EMBL/GenBank/DDBJ databases">
        <title>Multicomponent nature underlies the extraordinary mechanical properties of spider dragline silk.</title>
        <authorList>
            <person name="Kono N."/>
            <person name="Nakamura H."/>
            <person name="Mori M."/>
            <person name="Yoshida Y."/>
            <person name="Ohtoshi R."/>
            <person name="Malay A.D."/>
            <person name="Moran D.A.P."/>
            <person name="Tomita M."/>
            <person name="Numata K."/>
            <person name="Arakawa K."/>
        </authorList>
    </citation>
    <scope>NUCLEOTIDE SEQUENCE</scope>
</reference>
<organism evidence="1 2">
    <name type="scientific">Trichonephila clavata</name>
    <name type="common">Joro spider</name>
    <name type="synonym">Nephila clavata</name>
    <dbReference type="NCBI Taxonomy" id="2740835"/>
    <lineage>
        <taxon>Eukaryota</taxon>
        <taxon>Metazoa</taxon>
        <taxon>Ecdysozoa</taxon>
        <taxon>Arthropoda</taxon>
        <taxon>Chelicerata</taxon>
        <taxon>Arachnida</taxon>
        <taxon>Araneae</taxon>
        <taxon>Araneomorphae</taxon>
        <taxon>Entelegynae</taxon>
        <taxon>Araneoidea</taxon>
        <taxon>Nephilidae</taxon>
        <taxon>Trichonephila</taxon>
    </lineage>
</organism>
<proteinExistence type="predicted"/>
<evidence type="ECO:0000313" key="2">
    <source>
        <dbReference type="Proteomes" id="UP000887116"/>
    </source>
</evidence>
<name>A0A8X6GV75_TRICU</name>
<comment type="caution">
    <text evidence="1">The sequence shown here is derived from an EMBL/GenBank/DDBJ whole genome shotgun (WGS) entry which is preliminary data.</text>
</comment>
<dbReference type="EMBL" id="BMAO01036300">
    <property type="protein sequence ID" value="GFR09635.1"/>
    <property type="molecule type" value="Genomic_DNA"/>
</dbReference>
<accession>A0A8X6GV75</accession>
<protein>
    <submittedName>
        <fullName evidence="1">Uncharacterized protein</fullName>
    </submittedName>
</protein>